<keyword evidence="6" id="KW-0812">Transmembrane</keyword>
<dbReference type="STRING" id="946122.A0A0C2WZN5"/>
<dbReference type="InterPro" id="IPR002401">
    <property type="entry name" value="Cyt_P450_E_grp-I"/>
</dbReference>
<dbReference type="AlphaFoldDB" id="A0A0C2WZN5"/>
<evidence type="ECO:0000256" key="7">
    <source>
        <dbReference type="ARBA" id="ARBA00022723"/>
    </source>
</evidence>
<dbReference type="SUPFAM" id="SSF48264">
    <property type="entry name" value="Cytochrome P450"/>
    <property type="match status" value="1"/>
</dbReference>
<dbReference type="Pfam" id="PF00067">
    <property type="entry name" value="p450"/>
    <property type="match status" value="1"/>
</dbReference>
<dbReference type="Gene3D" id="1.10.630.10">
    <property type="entry name" value="Cytochrome P450"/>
    <property type="match status" value="1"/>
</dbReference>
<comment type="similarity">
    <text evidence="4 14">Belongs to the cytochrome P450 family.</text>
</comment>
<dbReference type="GO" id="GO:0005506">
    <property type="term" value="F:iron ion binding"/>
    <property type="evidence" value="ECO:0007669"/>
    <property type="project" value="InterPro"/>
</dbReference>
<evidence type="ECO:0000256" key="1">
    <source>
        <dbReference type="ARBA" id="ARBA00001971"/>
    </source>
</evidence>
<dbReference type="PROSITE" id="PS00086">
    <property type="entry name" value="CYTOCHROME_P450"/>
    <property type="match status" value="1"/>
</dbReference>
<evidence type="ECO:0000256" key="3">
    <source>
        <dbReference type="ARBA" id="ARBA00004721"/>
    </source>
</evidence>
<dbReference type="GO" id="GO:0004497">
    <property type="term" value="F:monooxygenase activity"/>
    <property type="evidence" value="ECO:0007669"/>
    <property type="project" value="UniProtKB-KW"/>
</dbReference>
<feature type="binding site" description="axial binding residue" evidence="13">
    <location>
        <position position="477"/>
    </location>
    <ligand>
        <name>heme</name>
        <dbReference type="ChEBI" id="CHEBI:30413"/>
    </ligand>
    <ligandPart>
        <name>Fe</name>
        <dbReference type="ChEBI" id="CHEBI:18248"/>
    </ligandPart>
</feature>
<evidence type="ECO:0000256" key="10">
    <source>
        <dbReference type="ARBA" id="ARBA00023004"/>
    </source>
</evidence>
<evidence type="ECO:0000256" key="6">
    <source>
        <dbReference type="ARBA" id="ARBA00022692"/>
    </source>
</evidence>
<evidence type="ECO:0000313" key="16">
    <source>
        <dbReference type="Proteomes" id="UP000054549"/>
    </source>
</evidence>
<sequence length="539" mass="61093">MMLFSNSLLLDTLVIFTISFALAKLVLDRRSSRLAILRGPRSNNIFVGRLREVISDTATSVDRWVSEYGYVFKVPTGLGTNLIVITDPKAVAHVYANDSFGYLRSNFQKSISRTFMGHSMVSADKEDHRRQRRAIAPAFTNGALRDVMSIFYDSAYKLKGAWDVLFESHDEVTVDVHKWMNKVTLDSIGIAGFGHDFRSLAGQKSPVSEALDALLEDNSFRVFLLFGVFFPQVFKLPFLKQTKIFRRMQKAFSDIAKVLLDNFQQEKESSHVEKDRSILGLLLKGRSQNTNFKLLQDEVVGQVSLFDRFMQSFCTSDLSSTLAITHTMEKWTLVELARQPEKQDKLRRELLQFSGSDPTWDQVVTGTECPYLDAVVHESLRLHPSVEMLQRKADKDDVVPLSSPMKTSTGNMVDTFFVPKGTTVATPFVHINRNEAFWGPNAKQFVPERWLEENPYPSKDFSGYRHLYTFSDGPRICLGRMFALGEFKAVLSVLIRNFTFELPSGPDTAIGIHKGILPRPKLADEDGCVLRMRVRQVTG</sequence>
<dbReference type="InParanoid" id="A0A0C2WZN5"/>
<dbReference type="InterPro" id="IPR050121">
    <property type="entry name" value="Cytochrome_P450_monoxygenase"/>
</dbReference>
<evidence type="ECO:0008006" key="17">
    <source>
        <dbReference type="Google" id="ProtNLM"/>
    </source>
</evidence>
<evidence type="ECO:0000256" key="11">
    <source>
        <dbReference type="ARBA" id="ARBA00023033"/>
    </source>
</evidence>
<keyword evidence="5 13" id="KW-0349">Heme</keyword>
<dbReference type="EMBL" id="KN818232">
    <property type="protein sequence ID" value="KIL67297.1"/>
    <property type="molecule type" value="Genomic_DNA"/>
</dbReference>
<accession>A0A0C2WZN5</accession>
<name>A0A0C2WZN5_AMAMK</name>
<evidence type="ECO:0000256" key="13">
    <source>
        <dbReference type="PIRSR" id="PIRSR602401-1"/>
    </source>
</evidence>
<evidence type="ECO:0000256" key="12">
    <source>
        <dbReference type="ARBA" id="ARBA00023136"/>
    </source>
</evidence>
<comment type="cofactor">
    <cofactor evidence="1 13">
        <name>heme</name>
        <dbReference type="ChEBI" id="CHEBI:30413"/>
    </cofactor>
</comment>
<evidence type="ECO:0000256" key="2">
    <source>
        <dbReference type="ARBA" id="ARBA00004370"/>
    </source>
</evidence>
<keyword evidence="12" id="KW-0472">Membrane</keyword>
<evidence type="ECO:0000256" key="14">
    <source>
        <dbReference type="RuleBase" id="RU000461"/>
    </source>
</evidence>
<dbReference type="PRINTS" id="PR00385">
    <property type="entry name" value="P450"/>
</dbReference>
<dbReference type="GO" id="GO:0016705">
    <property type="term" value="F:oxidoreductase activity, acting on paired donors, with incorporation or reduction of molecular oxygen"/>
    <property type="evidence" value="ECO:0007669"/>
    <property type="project" value="InterPro"/>
</dbReference>
<evidence type="ECO:0000313" key="15">
    <source>
        <dbReference type="EMBL" id="KIL67297.1"/>
    </source>
</evidence>
<reference evidence="15 16" key="1">
    <citation type="submission" date="2014-04" db="EMBL/GenBank/DDBJ databases">
        <title>Evolutionary Origins and Diversification of the Mycorrhizal Mutualists.</title>
        <authorList>
            <consortium name="DOE Joint Genome Institute"/>
            <consortium name="Mycorrhizal Genomics Consortium"/>
            <person name="Kohler A."/>
            <person name="Kuo A."/>
            <person name="Nagy L.G."/>
            <person name="Floudas D."/>
            <person name="Copeland A."/>
            <person name="Barry K.W."/>
            <person name="Cichocki N."/>
            <person name="Veneault-Fourrey C."/>
            <person name="LaButti K."/>
            <person name="Lindquist E.A."/>
            <person name="Lipzen A."/>
            <person name="Lundell T."/>
            <person name="Morin E."/>
            <person name="Murat C."/>
            <person name="Riley R."/>
            <person name="Ohm R."/>
            <person name="Sun H."/>
            <person name="Tunlid A."/>
            <person name="Henrissat B."/>
            <person name="Grigoriev I.V."/>
            <person name="Hibbett D.S."/>
            <person name="Martin F."/>
        </authorList>
    </citation>
    <scope>NUCLEOTIDE SEQUENCE [LARGE SCALE GENOMIC DNA]</scope>
    <source>
        <strain evidence="15 16">Koide BX008</strain>
    </source>
</reference>
<keyword evidence="11 14" id="KW-0503">Monooxygenase</keyword>
<dbReference type="PANTHER" id="PTHR24305">
    <property type="entry name" value="CYTOCHROME P450"/>
    <property type="match status" value="1"/>
</dbReference>
<gene>
    <name evidence="15" type="ORF">M378DRAFT_122981</name>
</gene>
<proteinExistence type="inferred from homology"/>
<dbReference type="Proteomes" id="UP000054549">
    <property type="component" value="Unassembled WGS sequence"/>
</dbReference>
<keyword evidence="9 14" id="KW-0560">Oxidoreductase</keyword>
<keyword evidence="16" id="KW-1185">Reference proteome</keyword>
<dbReference type="InterPro" id="IPR036396">
    <property type="entry name" value="Cyt_P450_sf"/>
</dbReference>
<dbReference type="InterPro" id="IPR017972">
    <property type="entry name" value="Cyt_P450_CS"/>
</dbReference>
<keyword evidence="7 13" id="KW-0479">Metal-binding</keyword>
<evidence type="ECO:0000256" key="4">
    <source>
        <dbReference type="ARBA" id="ARBA00010617"/>
    </source>
</evidence>
<dbReference type="HOGENOM" id="CLU_001570_5_11_1"/>
<comment type="subcellular location">
    <subcellularLocation>
        <location evidence="2">Membrane</location>
    </subcellularLocation>
</comment>
<protein>
    <recommendedName>
        <fullName evidence="17">Cytochrome P450</fullName>
    </recommendedName>
</protein>
<keyword evidence="10 13" id="KW-0408">Iron</keyword>
<dbReference type="GO" id="GO:0020037">
    <property type="term" value="F:heme binding"/>
    <property type="evidence" value="ECO:0007669"/>
    <property type="project" value="InterPro"/>
</dbReference>
<dbReference type="PANTHER" id="PTHR24305:SF166">
    <property type="entry name" value="CYTOCHROME P450 12A4, MITOCHONDRIAL-RELATED"/>
    <property type="match status" value="1"/>
</dbReference>
<evidence type="ECO:0000256" key="9">
    <source>
        <dbReference type="ARBA" id="ARBA00023002"/>
    </source>
</evidence>
<comment type="pathway">
    <text evidence="3">Secondary metabolite biosynthesis; terpenoid biosynthesis.</text>
</comment>
<evidence type="ECO:0000256" key="5">
    <source>
        <dbReference type="ARBA" id="ARBA00022617"/>
    </source>
</evidence>
<dbReference type="InterPro" id="IPR001128">
    <property type="entry name" value="Cyt_P450"/>
</dbReference>
<organism evidence="15 16">
    <name type="scientific">Amanita muscaria (strain Koide BX008)</name>
    <dbReference type="NCBI Taxonomy" id="946122"/>
    <lineage>
        <taxon>Eukaryota</taxon>
        <taxon>Fungi</taxon>
        <taxon>Dikarya</taxon>
        <taxon>Basidiomycota</taxon>
        <taxon>Agaricomycotina</taxon>
        <taxon>Agaricomycetes</taxon>
        <taxon>Agaricomycetidae</taxon>
        <taxon>Agaricales</taxon>
        <taxon>Pluteineae</taxon>
        <taxon>Amanitaceae</taxon>
        <taxon>Amanita</taxon>
    </lineage>
</organism>
<dbReference type="PRINTS" id="PR00463">
    <property type="entry name" value="EP450I"/>
</dbReference>
<dbReference type="GO" id="GO:0016020">
    <property type="term" value="C:membrane"/>
    <property type="evidence" value="ECO:0007669"/>
    <property type="project" value="UniProtKB-SubCell"/>
</dbReference>
<keyword evidence="8" id="KW-1133">Transmembrane helix</keyword>
<dbReference type="OrthoDB" id="1470350at2759"/>
<evidence type="ECO:0000256" key="8">
    <source>
        <dbReference type="ARBA" id="ARBA00022989"/>
    </source>
</evidence>